<dbReference type="InterPro" id="IPR031165">
    <property type="entry name" value="GNAT_YJDJ"/>
</dbReference>
<dbReference type="PANTHER" id="PTHR31435">
    <property type="entry name" value="PROTEIN NATD1"/>
    <property type="match status" value="1"/>
</dbReference>
<protein>
    <submittedName>
        <fullName evidence="2">N-acetyltransferase</fullName>
    </submittedName>
</protein>
<evidence type="ECO:0000313" key="2">
    <source>
        <dbReference type="EMBL" id="MBO0609523.1"/>
    </source>
</evidence>
<dbReference type="PROSITE" id="PS51729">
    <property type="entry name" value="GNAT_YJDJ"/>
    <property type="match status" value="1"/>
</dbReference>
<dbReference type="Proteomes" id="UP000664617">
    <property type="component" value="Unassembled WGS sequence"/>
</dbReference>
<sequence>MSDNLTVTVTDNPAESRFEARLPDGTLTGQAVYERDGRTVVFTHTEVLPEYEGKGIASRLAQEALGLVRGGDDRIVPLCPFIRRYVKKHSPEYDDLLLDVPPAS</sequence>
<reference evidence="3" key="2">
    <citation type="submission" date="2023-07" db="EMBL/GenBank/DDBJ databases">
        <title>Myceligenerans salitolerans sp. nov., a halotolerant actinomycete isolated from a salt lake in Xinjiang, China.</title>
        <authorList>
            <person name="Guan T."/>
        </authorList>
    </citation>
    <scope>NUCLEOTIDE SEQUENCE [LARGE SCALE GENOMIC DNA]</scope>
    <source>
        <strain evidence="3">XHU 5031</strain>
    </source>
</reference>
<feature type="domain" description="N-acetyltransferase" evidence="1">
    <location>
        <begin position="10"/>
        <end position="98"/>
    </location>
</feature>
<evidence type="ECO:0000259" key="1">
    <source>
        <dbReference type="PROSITE" id="PS51729"/>
    </source>
</evidence>
<dbReference type="PANTHER" id="PTHR31435:SF10">
    <property type="entry name" value="BSR4717 PROTEIN"/>
    <property type="match status" value="1"/>
</dbReference>
<dbReference type="InterPro" id="IPR016181">
    <property type="entry name" value="Acyl_CoA_acyltransferase"/>
</dbReference>
<dbReference type="SUPFAM" id="SSF55729">
    <property type="entry name" value="Acyl-CoA N-acyltransferases (Nat)"/>
    <property type="match status" value="1"/>
</dbReference>
<dbReference type="RefSeq" id="WP_207275475.1">
    <property type="nucleotide sequence ID" value="NZ_JAFMPK010000043.1"/>
</dbReference>
<proteinExistence type="predicted"/>
<reference evidence="2 3" key="1">
    <citation type="submission" date="2021-03" db="EMBL/GenBank/DDBJ databases">
        <authorList>
            <person name="Xin L."/>
        </authorList>
    </citation>
    <scope>NUCLEOTIDE SEQUENCE [LARGE SCALE GENOMIC DNA]</scope>
    <source>
        <strain evidence="2 3">XHU 5031</strain>
    </source>
</reference>
<dbReference type="EMBL" id="JAFMPK010000043">
    <property type="protein sequence ID" value="MBO0609523.1"/>
    <property type="molecule type" value="Genomic_DNA"/>
</dbReference>
<dbReference type="Pfam" id="PF14542">
    <property type="entry name" value="Acetyltransf_CG"/>
    <property type="match status" value="1"/>
</dbReference>
<organism evidence="2 3">
    <name type="scientific">Myceligenerans salitolerans</name>
    <dbReference type="NCBI Taxonomy" id="1230528"/>
    <lineage>
        <taxon>Bacteria</taxon>
        <taxon>Bacillati</taxon>
        <taxon>Actinomycetota</taxon>
        <taxon>Actinomycetes</taxon>
        <taxon>Micrococcales</taxon>
        <taxon>Promicromonosporaceae</taxon>
        <taxon>Myceligenerans</taxon>
    </lineage>
</organism>
<evidence type="ECO:0000313" key="3">
    <source>
        <dbReference type="Proteomes" id="UP000664617"/>
    </source>
</evidence>
<dbReference type="InterPro" id="IPR045057">
    <property type="entry name" value="Gcn5-rel_NAT"/>
</dbReference>
<dbReference type="CDD" id="cd04301">
    <property type="entry name" value="NAT_SF"/>
    <property type="match status" value="1"/>
</dbReference>
<accession>A0ABS3IAQ6</accession>
<keyword evidence="3" id="KW-1185">Reference proteome</keyword>
<comment type="caution">
    <text evidence="2">The sequence shown here is derived from an EMBL/GenBank/DDBJ whole genome shotgun (WGS) entry which is preliminary data.</text>
</comment>
<dbReference type="Gene3D" id="3.40.630.30">
    <property type="match status" value="1"/>
</dbReference>
<gene>
    <name evidence="2" type="ORF">J0911_10825</name>
</gene>
<name>A0ABS3IAQ6_9MICO</name>